<keyword evidence="3" id="KW-0731">Sigma factor</keyword>
<dbReference type="InterPro" id="IPR013249">
    <property type="entry name" value="RNA_pol_sigma70_r4_t2"/>
</dbReference>
<sequence length="179" mass="20982">MSKSDDISLIDETDTLGTADFERLYRSTWKSVFGICYHYVRDQELAADLSQNVFEMAWKKRAILQKGTAIEKYLYRAAKLEAQSFSRSTRLHREHEERMGGELVQSDVATETWLHFRELQQQINLLLDELPSQSQQVYRLSREQGLDNKSIAYMLAVSEKTVEYHLYKVLAFLRQKIAH</sequence>
<dbReference type="InterPro" id="IPR036388">
    <property type="entry name" value="WH-like_DNA-bd_sf"/>
</dbReference>
<dbReference type="Pfam" id="PF08281">
    <property type="entry name" value="Sigma70_r4_2"/>
    <property type="match status" value="1"/>
</dbReference>
<dbReference type="SUPFAM" id="SSF88946">
    <property type="entry name" value="Sigma2 domain of RNA polymerase sigma factors"/>
    <property type="match status" value="1"/>
</dbReference>
<evidence type="ECO:0000313" key="8">
    <source>
        <dbReference type="Proteomes" id="UP001501411"/>
    </source>
</evidence>
<dbReference type="InterPro" id="IPR013324">
    <property type="entry name" value="RNA_pol_sigma_r3/r4-like"/>
</dbReference>
<dbReference type="Gene3D" id="1.10.10.10">
    <property type="entry name" value="Winged helix-like DNA-binding domain superfamily/Winged helix DNA-binding domain"/>
    <property type="match status" value="1"/>
</dbReference>
<gene>
    <name evidence="7" type="ORF">GCM10023231_41570</name>
</gene>
<comment type="caution">
    <text evidence="7">The sequence shown here is derived from an EMBL/GenBank/DDBJ whole genome shotgun (WGS) entry which is preliminary data.</text>
</comment>
<dbReference type="Gene3D" id="1.10.1740.10">
    <property type="match status" value="1"/>
</dbReference>
<dbReference type="InterPro" id="IPR007627">
    <property type="entry name" value="RNA_pol_sigma70_r2"/>
</dbReference>
<protein>
    <submittedName>
        <fullName evidence="7">RNA polymerase sigma-70 factor</fullName>
    </submittedName>
</protein>
<dbReference type="RefSeq" id="WP_345235186.1">
    <property type="nucleotide sequence ID" value="NZ_BAABIQ010000044.1"/>
</dbReference>
<reference evidence="8" key="1">
    <citation type="journal article" date="2019" name="Int. J. Syst. Evol. Microbiol.">
        <title>The Global Catalogue of Microorganisms (GCM) 10K type strain sequencing project: providing services to taxonomists for standard genome sequencing and annotation.</title>
        <authorList>
            <consortium name="The Broad Institute Genomics Platform"/>
            <consortium name="The Broad Institute Genome Sequencing Center for Infectious Disease"/>
            <person name="Wu L."/>
            <person name="Ma J."/>
        </authorList>
    </citation>
    <scope>NUCLEOTIDE SEQUENCE [LARGE SCALE GENOMIC DNA]</scope>
    <source>
        <strain evidence="8">JCM 18200</strain>
    </source>
</reference>
<dbReference type="Proteomes" id="UP001501411">
    <property type="component" value="Unassembled WGS sequence"/>
</dbReference>
<accession>A0ABP9CCU4</accession>
<keyword evidence="2" id="KW-0805">Transcription regulation</keyword>
<organism evidence="7 8">
    <name type="scientific">Olivibacter ginsenosidimutans</name>
    <dbReference type="NCBI Taxonomy" id="1176537"/>
    <lineage>
        <taxon>Bacteria</taxon>
        <taxon>Pseudomonadati</taxon>
        <taxon>Bacteroidota</taxon>
        <taxon>Sphingobacteriia</taxon>
        <taxon>Sphingobacteriales</taxon>
        <taxon>Sphingobacteriaceae</taxon>
        <taxon>Olivibacter</taxon>
    </lineage>
</organism>
<evidence type="ECO:0000256" key="1">
    <source>
        <dbReference type="ARBA" id="ARBA00010641"/>
    </source>
</evidence>
<dbReference type="PANTHER" id="PTHR43133:SF46">
    <property type="entry name" value="RNA POLYMERASE SIGMA-70 FACTOR ECF SUBFAMILY"/>
    <property type="match status" value="1"/>
</dbReference>
<feature type="domain" description="RNA polymerase sigma-70 region 2" evidence="5">
    <location>
        <begin position="24"/>
        <end position="90"/>
    </location>
</feature>
<dbReference type="InterPro" id="IPR014284">
    <property type="entry name" value="RNA_pol_sigma-70_dom"/>
</dbReference>
<keyword evidence="4" id="KW-0804">Transcription</keyword>
<evidence type="ECO:0000259" key="5">
    <source>
        <dbReference type="Pfam" id="PF04542"/>
    </source>
</evidence>
<proteinExistence type="inferred from homology"/>
<evidence type="ECO:0000256" key="2">
    <source>
        <dbReference type="ARBA" id="ARBA00023015"/>
    </source>
</evidence>
<evidence type="ECO:0000313" key="7">
    <source>
        <dbReference type="EMBL" id="GAA4807992.1"/>
    </source>
</evidence>
<keyword evidence="8" id="KW-1185">Reference proteome</keyword>
<dbReference type="SUPFAM" id="SSF88659">
    <property type="entry name" value="Sigma3 and sigma4 domains of RNA polymerase sigma factors"/>
    <property type="match status" value="1"/>
</dbReference>
<evidence type="ECO:0000256" key="3">
    <source>
        <dbReference type="ARBA" id="ARBA00023082"/>
    </source>
</evidence>
<dbReference type="InterPro" id="IPR039425">
    <property type="entry name" value="RNA_pol_sigma-70-like"/>
</dbReference>
<evidence type="ECO:0000259" key="6">
    <source>
        <dbReference type="Pfam" id="PF08281"/>
    </source>
</evidence>
<dbReference type="InterPro" id="IPR013325">
    <property type="entry name" value="RNA_pol_sigma_r2"/>
</dbReference>
<name>A0ABP9CCU4_9SPHI</name>
<feature type="domain" description="RNA polymerase sigma factor 70 region 4 type 2" evidence="6">
    <location>
        <begin position="121"/>
        <end position="173"/>
    </location>
</feature>
<evidence type="ECO:0000256" key="4">
    <source>
        <dbReference type="ARBA" id="ARBA00023163"/>
    </source>
</evidence>
<dbReference type="Pfam" id="PF04542">
    <property type="entry name" value="Sigma70_r2"/>
    <property type="match status" value="1"/>
</dbReference>
<dbReference type="PANTHER" id="PTHR43133">
    <property type="entry name" value="RNA POLYMERASE ECF-TYPE SIGMA FACTO"/>
    <property type="match status" value="1"/>
</dbReference>
<dbReference type="NCBIfam" id="TIGR02937">
    <property type="entry name" value="sigma70-ECF"/>
    <property type="match status" value="1"/>
</dbReference>
<dbReference type="EMBL" id="BAABIQ010000044">
    <property type="protein sequence ID" value="GAA4807992.1"/>
    <property type="molecule type" value="Genomic_DNA"/>
</dbReference>
<comment type="similarity">
    <text evidence="1">Belongs to the sigma-70 factor family. ECF subfamily.</text>
</comment>